<evidence type="ECO:0000313" key="12">
    <source>
        <dbReference type="EMBL" id="RLN52954.1"/>
    </source>
</evidence>
<keyword evidence="4" id="KW-0255">Endonuclease</keyword>
<dbReference type="GO" id="GO:0004519">
    <property type="term" value="F:endonuclease activity"/>
    <property type="evidence" value="ECO:0007669"/>
    <property type="project" value="UniProtKB-KW"/>
</dbReference>
<dbReference type="GO" id="GO:0006308">
    <property type="term" value="P:DNA catabolic process"/>
    <property type="evidence" value="ECO:0007669"/>
    <property type="project" value="InterPro"/>
</dbReference>
<feature type="domain" description="ODAD1 central coiled coil region" evidence="10">
    <location>
        <begin position="76"/>
        <end position="370"/>
    </location>
</feature>
<dbReference type="GO" id="GO:0016788">
    <property type="term" value="F:hydrolase activity, acting on ester bonds"/>
    <property type="evidence" value="ECO:0007669"/>
    <property type="project" value="InterPro"/>
</dbReference>
<evidence type="ECO:0000256" key="3">
    <source>
        <dbReference type="ARBA" id="ARBA00022723"/>
    </source>
</evidence>
<organism evidence="12 13">
    <name type="scientific">Phytophthora kernoviae</name>
    <dbReference type="NCBI Taxonomy" id="325452"/>
    <lineage>
        <taxon>Eukaryota</taxon>
        <taxon>Sar</taxon>
        <taxon>Stramenopiles</taxon>
        <taxon>Oomycota</taxon>
        <taxon>Peronosporomycetes</taxon>
        <taxon>Peronosporales</taxon>
        <taxon>Peronosporaceae</taxon>
        <taxon>Phytophthora</taxon>
    </lineage>
</organism>
<dbReference type="AlphaFoldDB" id="A0A3F2RCK5"/>
<dbReference type="PANTHER" id="PTHR21694">
    <property type="entry name" value="COILED-COIL DOMAIN-CONTAINING PROTEIN 63"/>
    <property type="match status" value="1"/>
</dbReference>
<evidence type="ECO:0000256" key="4">
    <source>
        <dbReference type="ARBA" id="ARBA00022759"/>
    </source>
</evidence>
<feature type="coiled-coil region" evidence="9">
    <location>
        <begin position="65"/>
        <end position="92"/>
    </location>
</feature>
<dbReference type="InterPro" id="IPR008947">
    <property type="entry name" value="PLipase_C/P1_nuclease_dom_sf"/>
</dbReference>
<comment type="similarity">
    <text evidence="1">Belongs to the nuclease type I family.</text>
</comment>
<reference evidence="13 14" key="1">
    <citation type="submission" date="2018-07" db="EMBL/GenBank/DDBJ databases">
        <title>Genome sequencing of oomycete isolates from Chile give support for New Zealand origin for Phytophthora kernoviae and make available the first Nothophytophthora sp. genome.</title>
        <authorList>
            <person name="Studholme D.J."/>
            <person name="Sanfuentes E."/>
            <person name="Panda P."/>
            <person name="Hill R."/>
            <person name="Sambles C."/>
            <person name="Grant M."/>
            <person name="Williams N.M."/>
            <person name="Mcdougal R.L."/>
        </authorList>
    </citation>
    <scope>NUCLEOTIDE SEQUENCE [LARGE SCALE GENOMIC DNA]</scope>
    <source>
        <strain evidence="12">Chile6</strain>
        <strain evidence="11">Chile7</strain>
    </source>
</reference>
<dbReference type="GO" id="GO:0046872">
    <property type="term" value="F:metal ion binding"/>
    <property type="evidence" value="ECO:0007669"/>
    <property type="project" value="UniProtKB-KW"/>
</dbReference>
<evidence type="ECO:0000313" key="11">
    <source>
        <dbReference type="EMBL" id="RLN51108.1"/>
    </source>
</evidence>
<dbReference type="Pfam" id="PF21773">
    <property type="entry name" value="ODAD1_CC"/>
    <property type="match status" value="1"/>
</dbReference>
<evidence type="ECO:0000313" key="14">
    <source>
        <dbReference type="Proteomes" id="UP000284657"/>
    </source>
</evidence>
<dbReference type="InterPro" id="IPR049258">
    <property type="entry name" value="ODAD1_CC"/>
</dbReference>
<dbReference type="OrthoDB" id="6766775at2759"/>
<dbReference type="Proteomes" id="UP000284657">
    <property type="component" value="Unassembled WGS sequence"/>
</dbReference>
<keyword evidence="7" id="KW-1015">Disulfide bond</keyword>
<keyword evidence="5" id="KW-0378">Hydrolase</keyword>
<dbReference type="SUPFAM" id="SSF48537">
    <property type="entry name" value="Phospholipase C/P1 nuclease"/>
    <property type="match status" value="1"/>
</dbReference>
<dbReference type="InterPro" id="IPR051876">
    <property type="entry name" value="ODA-DC/CCD"/>
</dbReference>
<dbReference type="PANTHER" id="PTHR21694:SF18">
    <property type="entry name" value="COILED-COIL DOMAIN-CONTAINING PROTEIN 63"/>
    <property type="match status" value="1"/>
</dbReference>
<sequence>MSKTNVRAQSEQLFNLQVQGDKYARLLVEQKNRMRQLDDHWKKVHDELKELRLKRGESDQRGGGVNAVRSRMADEQRELMKLENRLSACRTRESKMEAYNAELRLRVDELRANRVLSQTAFEKNQRRLREIQKQMQETFRQSTMIVAERDRILSQASSLSGQNVDEQEAFDQVFQSLASIIKREKESAESYRKQILEQDPMDLADDFVRGNMKLEDELQLKRTLQKLDLTMLEDKQNIASINEKLQEFETTFTALQQEMGVDDYHELVEVYSRKEEENFALFRYVQSTNNEVEQLEDEKFALEKEIQKLKNDMQDGGANARKRMVDDLVDTRQKILKENAEVERLRAAAAREFQPLARVVDRLYNALGCNDIMPGPPPMQLRNAQENNQRISLRWCVDKQAPSTNVLSTCIAEDEPETARSDDEDGDRPLTRVELQKRAAKSFASFLPTAFGWWDNGHMLVGEVASQLMDGADVTTIQSVLTKWEDDFPNTAELATTAVWPDLIKCTSVTTDCQTPASPSFTAMGDWHYINLPVNINGKKWEGKDADLTLFQDSLGGDGMSVIESAMKSFKTTKSNWAANLLLRNFIHIFGDLHQPLHTVAGISEAFPKGDGGGNSEIFDSPCAFSNLHALWDAAGGVYSLNDWALNIDDFKPTLQSNASELIALIPSISDSLNFSQYENMTYSNFYTAMVTNSVLREVALETYSYTESVVYSSLDLNATSSGKYPCPLEEYMAMAGIVSQRRIAIGGSRLAIILQYFAAQLRELGLAD</sequence>
<dbReference type="Pfam" id="PF02265">
    <property type="entry name" value="S1-P1_nuclease"/>
    <property type="match status" value="1"/>
</dbReference>
<dbReference type="EMBL" id="MBAD02001911">
    <property type="protein sequence ID" value="RLN51108.1"/>
    <property type="molecule type" value="Genomic_DNA"/>
</dbReference>
<evidence type="ECO:0000256" key="2">
    <source>
        <dbReference type="ARBA" id="ARBA00022722"/>
    </source>
</evidence>
<dbReference type="GO" id="GO:0003676">
    <property type="term" value="F:nucleic acid binding"/>
    <property type="evidence" value="ECO:0007669"/>
    <property type="project" value="InterPro"/>
</dbReference>
<dbReference type="Proteomes" id="UP000277300">
    <property type="component" value="Unassembled WGS sequence"/>
</dbReference>
<dbReference type="CDD" id="cd11010">
    <property type="entry name" value="S1-P1_nuclease"/>
    <property type="match status" value="1"/>
</dbReference>
<name>A0A3F2RCK5_9STRA</name>
<evidence type="ECO:0000256" key="8">
    <source>
        <dbReference type="ARBA" id="ARBA00023180"/>
    </source>
</evidence>
<feature type="coiled-coil region" evidence="9">
    <location>
        <begin position="285"/>
        <end position="352"/>
    </location>
</feature>
<proteinExistence type="inferred from homology"/>
<evidence type="ECO:0000256" key="5">
    <source>
        <dbReference type="ARBA" id="ARBA00022801"/>
    </source>
</evidence>
<evidence type="ECO:0000256" key="1">
    <source>
        <dbReference type="ARBA" id="ARBA00009547"/>
    </source>
</evidence>
<accession>A0A3F2RCK5</accession>
<keyword evidence="2" id="KW-0540">Nuclease</keyword>
<dbReference type="Gene3D" id="1.10.575.10">
    <property type="entry name" value="P1 Nuclease"/>
    <property type="match status" value="1"/>
</dbReference>
<keyword evidence="3" id="KW-0479">Metal-binding</keyword>
<comment type="caution">
    <text evidence="12">The sequence shown here is derived from an EMBL/GenBank/DDBJ whole genome shotgun (WGS) entry which is preliminary data.</text>
</comment>
<keyword evidence="8" id="KW-0325">Glycoprotein</keyword>
<evidence type="ECO:0000256" key="6">
    <source>
        <dbReference type="ARBA" id="ARBA00023054"/>
    </source>
</evidence>
<keyword evidence="6 9" id="KW-0175">Coiled coil</keyword>
<dbReference type="InterPro" id="IPR003154">
    <property type="entry name" value="S1/P1nuclease"/>
</dbReference>
<evidence type="ECO:0000313" key="13">
    <source>
        <dbReference type="Proteomes" id="UP000277300"/>
    </source>
</evidence>
<evidence type="ECO:0000256" key="7">
    <source>
        <dbReference type="ARBA" id="ARBA00023157"/>
    </source>
</evidence>
<gene>
    <name evidence="11" type="ORF">BBJ29_009208</name>
    <name evidence="12" type="ORF">BBP00_00009494</name>
</gene>
<dbReference type="EMBL" id="MBDO02000679">
    <property type="protein sequence ID" value="RLN52954.1"/>
    <property type="molecule type" value="Genomic_DNA"/>
</dbReference>
<protein>
    <recommendedName>
        <fullName evidence="10">ODAD1 central coiled coil region domain-containing protein</fullName>
    </recommendedName>
</protein>
<evidence type="ECO:0000256" key="9">
    <source>
        <dbReference type="SAM" id="Coils"/>
    </source>
</evidence>
<evidence type="ECO:0000259" key="10">
    <source>
        <dbReference type="Pfam" id="PF21773"/>
    </source>
</evidence>